<feature type="domain" description="Initiator Rep protein WH1" evidence="3">
    <location>
        <begin position="10"/>
        <end position="166"/>
    </location>
</feature>
<evidence type="ECO:0000259" key="3">
    <source>
        <dbReference type="Pfam" id="PF01051"/>
    </source>
</evidence>
<dbReference type="InterPro" id="IPR036390">
    <property type="entry name" value="WH_DNA-bd_sf"/>
</dbReference>
<name>A0AAP1AG96_ACIBA</name>
<feature type="region of interest" description="Disordered" evidence="2">
    <location>
        <begin position="243"/>
        <end position="282"/>
    </location>
</feature>
<dbReference type="Pfam" id="PF21205">
    <property type="entry name" value="Rep3_C"/>
    <property type="match status" value="1"/>
</dbReference>
<accession>A0AAP1AG96</accession>
<dbReference type="Proteomes" id="UP000051449">
    <property type="component" value="Unassembled WGS sequence"/>
</dbReference>
<dbReference type="Pfam" id="PF01051">
    <property type="entry name" value="Rep3_N"/>
    <property type="match status" value="1"/>
</dbReference>
<dbReference type="AlphaFoldDB" id="A0AAP1AG96"/>
<dbReference type="SUPFAM" id="SSF46785">
    <property type="entry name" value="Winged helix' DNA-binding domain"/>
    <property type="match status" value="2"/>
</dbReference>
<evidence type="ECO:0000256" key="2">
    <source>
        <dbReference type="SAM" id="MobiDB-lite"/>
    </source>
</evidence>
<dbReference type="GO" id="GO:0003887">
    <property type="term" value="F:DNA-directed DNA polymerase activity"/>
    <property type="evidence" value="ECO:0007669"/>
    <property type="project" value="InterPro"/>
</dbReference>
<evidence type="ECO:0000313" key="4">
    <source>
        <dbReference type="EMBL" id="KQE03567.1"/>
    </source>
</evidence>
<gene>
    <name evidence="4" type="ORF">APD33_13205</name>
</gene>
<reference evidence="4 5" key="1">
    <citation type="submission" date="2015-10" db="EMBL/GenBank/DDBJ databases">
        <title>The utility of whole genome sequencing in characterizing Acinetobacter epidemiology and analyzing hospital outbreaks.</title>
        <authorList>
            <person name="Ozer E.A."/>
            <person name="Fitzpatrick M.A."/>
            <person name="Hauser A.R."/>
        </authorList>
    </citation>
    <scope>NUCLEOTIDE SEQUENCE [LARGE SCALE GENOMIC DNA]</scope>
    <source>
        <strain evidence="4 5">ABBL072</strain>
    </source>
</reference>
<sequence>MSSIVKSNPKVKKHNNLTQAHFFNVSVIAYRLILLAGTDKFLENMLKSGENTYIRITAHDYHNLYGSSSDMSGSYKAIKDAPDDLLNAKLKYKRLKTESDPGRWVGGINWVQDARYNDELKCVEILFSTTVLPLLANVRKSFTYYNLRHIGRLSSMHSIRMYELMMMWRKSGKTPDLTVSYMKNFLGVPDNEYSDPKELKFFTAQVIKKSVKEVTSKTNIEMDFEVVRGEKRATIGYSFSHKLKALPEGEQPEQEELEDDNEGGGDPSKLLPNNDDDPELPF</sequence>
<dbReference type="InterPro" id="IPR036388">
    <property type="entry name" value="WH-like_DNA-bd_sf"/>
</dbReference>
<dbReference type="GO" id="GO:0006270">
    <property type="term" value="P:DNA replication initiation"/>
    <property type="evidence" value="ECO:0007669"/>
    <property type="project" value="InterPro"/>
</dbReference>
<dbReference type="Gene3D" id="1.10.10.10">
    <property type="entry name" value="Winged helix-like DNA-binding domain superfamily/Winged helix DNA-binding domain"/>
    <property type="match status" value="2"/>
</dbReference>
<comment type="similarity">
    <text evidence="1">Belongs to the initiator RepB protein family.</text>
</comment>
<comment type="caution">
    <text evidence="4">The sequence shown here is derived from an EMBL/GenBank/DDBJ whole genome shotgun (WGS) entry which is preliminary data.</text>
</comment>
<evidence type="ECO:0000256" key="1">
    <source>
        <dbReference type="ARBA" id="ARBA00038283"/>
    </source>
</evidence>
<dbReference type="EMBL" id="LLGC01000179">
    <property type="protein sequence ID" value="KQE03567.1"/>
    <property type="molecule type" value="Genomic_DNA"/>
</dbReference>
<organism evidence="4 5">
    <name type="scientific">Acinetobacter baumannii</name>
    <dbReference type="NCBI Taxonomy" id="470"/>
    <lineage>
        <taxon>Bacteria</taxon>
        <taxon>Pseudomonadati</taxon>
        <taxon>Pseudomonadota</taxon>
        <taxon>Gammaproteobacteria</taxon>
        <taxon>Moraxellales</taxon>
        <taxon>Moraxellaceae</taxon>
        <taxon>Acinetobacter</taxon>
        <taxon>Acinetobacter calcoaceticus/baumannii complex</taxon>
    </lineage>
</organism>
<protein>
    <submittedName>
        <fullName evidence="4">DNA replication protein</fullName>
    </submittedName>
</protein>
<feature type="compositionally biased region" description="Acidic residues" evidence="2">
    <location>
        <begin position="250"/>
        <end position="263"/>
    </location>
</feature>
<dbReference type="InterPro" id="IPR000525">
    <property type="entry name" value="Initiator_Rep_WH1"/>
</dbReference>
<evidence type="ECO:0000313" key="5">
    <source>
        <dbReference type="Proteomes" id="UP000051449"/>
    </source>
</evidence>
<dbReference type="RefSeq" id="WP_000095317.1">
    <property type="nucleotide sequence ID" value="NZ_CAJHHT010000013.1"/>
</dbReference>
<proteinExistence type="inferred from homology"/>